<dbReference type="OrthoDB" id="6656431at2"/>
<dbReference type="Proteomes" id="UP000274358">
    <property type="component" value="Unassembled WGS sequence"/>
</dbReference>
<accession>A0A432MCH8</accession>
<comment type="caution">
    <text evidence="2">The sequence shown here is derived from an EMBL/GenBank/DDBJ whole genome shotgun (WGS) entry which is preliminary data.</text>
</comment>
<protein>
    <recommendedName>
        <fullName evidence="4">4-vinyl reductase 4VR domain-containing protein</fullName>
    </recommendedName>
</protein>
<dbReference type="EMBL" id="RYYV01000001">
    <property type="protein sequence ID" value="RUL79997.1"/>
    <property type="molecule type" value="Genomic_DNA"/>
</dbReference>
<evidence type="ECO:0000313" key="3">
    <source>
        <dbReference type="Proteomes" id="UP000274358"/>
    </source>
</evidence>
<name>A0A432MCH8_9GAMM</name>
<reference evidence="2 3" key="1">
    <citation type="submission" date="2018-12" db="EMBL/GenBank/DDBJ databases">
        <title>Dyella dinghuensis sp. nov. DHOA06 and Dyella choica sp. nov. 4M-K27, isolated from forest soil.</title>
        <authorList>
            <person name="Qiu L.-H."/>
            <person name="Gao Z.-H."/>
        </authorList>
    </citation>
    <scope>NUCLEOTIDE SEQUENCE [LARGE SCALE GENOMIC DNA]</scope>
    <source>
        <strain evidence="2 3">4M-K27</strain>
    </source>
</reference>
<gene>
    <name evidence="2" type="ORF">EKH80_02075</name>
</gene>
<feature type="compositionally biased region" description="Basic and acidic residues" evidence="1">
    <location>
        <begin position="107"/>
        <end position="116"/>
    </location>
</feature>
<sequence>MIELEVQALSLAREGLLVDVGRTIIACGFALVRQRLADDHNGVLLTMVVRGPARKQRALEEKLDTHERIISFEISPFVEGSPKEHFAASRPVAANYVPPPPPAPPAEKPKPEEASRSPKAAGTVAQVERTSTASEVVQAFVKPRPPLQPEPEPEFALMRTPASAPPPVTAPVEPFRESVELDADQAEVEKLLPKLTGDYPQIFPWVKKLEQSVEEGARESSLSMAGQRIGAWLRERNHAATAKMGLDEAMQFIGVPALRALAEVDYSGNQLHIRNSPLCTQQGRSSCKFFSGYLEGLLGPMLASPGLSIFAVCCRSCGADACVLALMD</sequence>
<evidence type="ECO:0008006" key="4">
    <source>
        <dbReference type="Google" id="ProtNLM"/>
    </source>
</evidence>
<dbReference type="AlphaFoldDB" id="A0A432MCH8"/>
<organism evidence="2 3">
    <name type="scientific">Dyella choica</name>
    <dbReference type="NCBI Taxonomy" id="1927959"/>
    <lineage>
        <taxon>Bacteria</taxon>
        <taxon>Pseudomonadati</taxon>
        <taxon>Pseudomonadota</taxon>
        <taxon>Gammaproteobacteria</taxon>
        <taxon>Lysobacterales</taxon>
        <taxon>Rhodanobacteraceae</taxon>
        <taxon>Dyella</taxon>
    </lineage>
</organism>
<proteinExistence type="predicted"/>
<dbReference type="RefSeq" id="WP_126683048.1">
    <property type="nucleotide sequence ID" value="NZ_RYYV01000001.1"/>
</dbReference>
<feature type="compositionally biased region" description="Pro residues" evidence="1">
    <location>
        <begin position="97"/>
        <end position="106"/>
    </location>
</feature>
<evidence type="ECO:0000313" key="2">
    <source>
        <dbReference type="EMBL" id="RUL79997.1"/>
    </source>
</evidence>
<keyword evidence="3" id="KW-1185">Reference proteome</keyword>
<evidence type="ECO:0000256" key="1">
    <source>
        <dbReference type="SAM" id="MobiDB-lite"/>
    </source>
</evidence>
<feature type="region of interest" description="Disordered" evidence="1">
    <location>
        <begin position="93"/>
        <end position="129"/>
    </location>
</feature>